<reference evidence="2" key="1">
    <citation type="submission" date="2020-10" db="EMBL/GenBank/DDBJ databases">
        <title>Fervidococcus fontis strain 3639Fd - the first crenarchaeon capable of growth on lipids.</title>
        <authorList>
            <person name="Kochetkova T.V."/>
            <person name="Elcheninov A.G."/>
            <person name="Toschakov S.V."/>
            <person name="Kublanov I.V."/>
        </authorList>
    </citation>
    <scope>NUCLEOTIDE SEQUENCE</scope>
    <source>
        <strain evidence="2">3639Fd</strain>
    </source>
</reference>
<dbReference type="EMBL" id="JADEZV010000002">
    <property type="protein sequence ID" value="MBE9391220.1"/>
    <property type="molecule type" value="Genomic_DNA"/>
</dbReference>
<evidence type="ECO:0000313" key="3">
    <source>
        <dbReference type="Proteomes" id="UP000652307"/>
    </source>
</evidence>
<evidence type="ECO:0000313" key="2">
    <source>
        <dbReference type="EMBL" id="MBE9391220.1"/>
    </source>
</evidence>
<sequence length="380" mass="40776">MKRLVLKSFGMRGFAIEVLSLFFILIFSYSLISITSSVAYAPFYIAEAGGGGELLYSSSSTLVYTGLVPSSLYTYLLNVTGGQGISPEVSVPILIDGKAVLARGIEVGRFVNCTDLKVIEGGLNLSNGGALVGERVADGFKLKVGDQFTALSAMSNRSLTFFVVGIISGSAVSDEVLISIDDARYLRGINDEMLSYIRVCSRSPEVMNAIGEIGNSSQEREGISVPSWLLSLASRFSVSSTLSGYSTRISKNIEEAERVTLIASLSVSVALSSILAFSLSGASISSSSSAIKALRDMGMRKRDVLKSVAVEKSIAFSSSLILSIASYLLMEKMGIIYAYVLEHRIPPSLSWIDAMIYTIAVFSIYIAISLRRAEVILNEI</sequence>
<organism evidence="2 3">
    <name type="scientific">Fervidicoccus fontis</name>
    <dbReference type="NCBI Taxonomy" id="683846"/>
    <lineage>
        <taxon>Archaea</taxon>
        <taxon>Thermoproteota</taxon>
        <taxon>Thermoprotei</taxon>
        <taxon>Fervidicoccales</taxon>
        <taxon>Fervidicoccaceae</taxon>
        <taxon>Fervidicoccus</taxon>
    </lineage>
</organism>
<keyword evidence="1" id="KW-0812">Transmembrane</keyword>
<dbReference type="Proteomes" id="UP000652307">
    <property type="component" value="Unassembled WGS sequence"/>
</dbReference>
<dbReference type="RefSeq" id="WP_193803629.1">
    <property type="nucleotide sequence ID" value="NZ_JADEZV010000002.1"/>
</dbReference>
<evidence type="ECO:0000256" key="1">
    <source>
        <dbReference type="SAM" id="Phobius"/>
    </source>
</evidence>
<feature type="transmembrane region" description="Helical" evidence="1">
    <location>
        <begin position="349"/>
        <end position="368"/>
    </location>
</feature>
<comment type="caution">
    <text evidence="2">The sequence shown here is derived from an EMBL/GenBank/DDBJ whole genome shotgun (WGS) entry which is preliminary data.</text>
</comment>
<proteinExistence type="predicted"/>
<evidence type="ECO:0008006" key="4">
    <source>
        <dbReference type="Google" id="ProtNLM"/>
    </source>
</evidence>
<gene>
    <name evidence="2" type="ORF">IOK49_03910</name>
</gene>
<accession>A0A843AIC5</accession>
<feature type="transmembrane region" description="Helical" evidence="1">
    <location>
        <begin position="12"/>
        <end position="32"/>
    </location>
</feature>
<keyword evidence="1" id="KW-1133">Transmembrane helix</keyword>
<keyword evidence="1" id="KW-0472">Membrane</keyword>
<protein>
    <recommendedName>
        <fullName evidence="4">FtsX-like permease family protein</fullName>
    </recommendedName>
</protein>
<dbReference type="AlphaFoldDB" id="A0A843AIC5"/>
<name>A0A843AIC5_9CREN</name>